<dbReference type="SUPFAM" id="SSF56024">
    <property type="entry name" value="Phospholipase D/nuclease"/>
    <property type="match status" value="2"/>
</dbReference>
<feature type="domain" description="PLD phosphodiesterase" evidence="11">
    <location>
        <begin position="167"/>
        <end position="194"/>
    </location>
</feature>
<dbReference type="InterPro" id="IPR032816">
    <property type="entry name" value="VTT_dom"/>
</dbReference>
<evidence type="ECO:0000256" key="1">
    <source>
        <dbReference type="ARBA" id="ARBA00003145"/>
    </source>
</evidence>
<keyword evidence="10" id="KW-1133">Transmembrane helix</keyword>
<reference evidence="12 13" key="1">
    <citation type="journal article" date="2011" name="PLoS Genet.">
        <title>Azospirillum genomes reveal transition of bacteria from aquatic to terrestrial environments.</title>
        <authorList>
            <person name="Wisniewski-Dye F."/>
            <person name="Borziak K."/>
            <person name="Khalsa-Moyers G."/>
            <person name="Alexandre G."/>
            <person name="Sukharnikov L.O."/>
            <person name="Wuichet K."/>
            <person name="Hurst G.B."/>
            <person name="McDonald W.H."/>
            <person name="Robertson J.S."/>
            <person name="Barbe V."/>
            <person name="Calteau A."/>
            <person name="Rouy Z."/>
            <person name="Mangenot S."/>
            <person name="Prigent-Combaret C."/>
            <person name="Normand P."/>
            <person name="Boyer M."/>
            <person name="Siguier P."/>
            <person name="Dessaux Y."/>
            <person name="Elmerich C."/>
            <person name="Condemine G."/>
            <person name="Krishnen G."/>
            <person name="Kennedy I."/>
            <person name="Paterson A.H."/>
            <person name="Gonzalez V."/>
            <person name="Mavingui P."/>
            <person name="Zhulin I.B."/>
        </authorList>
    </citation>
    <scope>NUCLEOTIDE SEQUENCE [LARGE SCALE GENOMIC DNA]</scope>
    <source>
        <strain evidence="12 13">Sp245</strain>
    </source>
</reference>
<evidence type="ECO:0000256" key="10">
    <source>
        <dbReference type="SAM" id="Phobius"/>
    </source>
</evidence>
<dbReference type="Gene3D" id="3.30.870.10">
    <property type="entry name" value="Endonuclease Chain A"/>
    <property type="match status" value="2"/>
</dbReference>
<evidence type="ECO:0000256" key="4">
    <source>
        <dbReference type="ARBA" id="ARBA00022525"/>
    </source>
</evidence>
<dbReference type="CDD" id="cd09143">
    <property type="entry name" value="PLDc_vPLD1_2_like_bac_2"/>
    <property type="match status" value="1"/>
</dbReference>
<keyword evidence="10" id="KW-0812">Transmembrane</keyword>
<evidence type="ECO:0000259" key="11">
    <source>
        <dbReference type="PROSITE" id="PS50035"/>
    </source>
</evidence>
<dbReference type="KEGG" id="abs:AZOBR_20004"/>
<dbReference type="PANTHER" id="PTHR18896:SF60">
    <property type="entry name" value="PHOSPHOLIPASE D"/>
    <property type="match status" value="1"/>
</dbReference>
<name>A0A9P1JNT1_9PROT</name>
<dbReference type="Pfam" id="PF13091">
    <property type="entry name" value="PLDc_2"/>
    <property type="match status" value="1"/>
</dbReference>
<feature type="transmembrane region" description="Helical" evidence="10">
    <location>
        <begin position="614"/>
        <end position="641"/>
    </location>
</feature>
<keyword evidence="10" id="KW-0472">Membrane</keyword>
<dbReference type="GO" id="GO:0005576">
    <property type="term" value="C:extracellular region"/>
    <property type="evidence" value="ECO:0007669"/>
    <property type="project" value="UniProtKB-SubCell"/>
</dbReference>
<dbReference type="SMART" id="SM00155">
    <property type="entry name" value="PLDc"/>
    <property type="match status" value="2"/>
</dbReference>
<dbReference type="RefSeq" id="WP_014239077.1">
    <property type="nucleotide sequence ID" value="NZ_CP022253.1"/>
</dbReference>
<evidence type="ECO:0000256" key="6">
    <source>
        <dbReference type="ARBA" id="ARBA00022801"/>
    </source>
</evidence>
<proteinExistence type="predicted"/>
<accession>A0A9P1JNT1</accession>
<evidence type="ECO:0000313" key="12">
    <source>
        <dbReference type="EMBL" id="CCC96757.1"/>
    </source>
</evidence>
<comment type="function">
    <text evidence="1">Could be a virulence factor.</text>
</comment>
<dbReference type="Pfam" id="PF09335">
    <property type="entry name" value="VTT_dom"/>
    <property type="match status" value="1"/>
</dbReference>
<dbReference type="AlphaFoldDB" id="A0A9P1JNT1"/>
<organism evidence="12 13">
    <name type="scientific">Azospirillum baldaniorum</name>
    <dbReference type="NCBI Taxonomy" id="1064539"/>
    <lineage>
        <taxon>Bacteria</taxon>
        <taxon>Pseudomonadati</taxon>
        <taxon>Pseudomonadota</taxon>
        <taxon>Alphaproteobacteria</taxon>
        <taxon>Rhodospirillales</taxon>
        <taxon>Azospirillaceae</taxon>
        <taxon>Azospirillum</taxon>
    </lineage>
</organism>
<dbReference type="CDD" id="cd09140">
    <property type="entry name" value="PLDc_vPLD1_2_like_bac_1"/>
    <property type="match status" value="1"/>
</dbReference>
<keyword evidence="5" id="KW-0677">Repeat</keyword>
<dbReference type="Proteomes" id="UP000007319">
    <property type="component" value="Chromosome"/>
</dbReference>
<gene>
    <name evidence="12" type="ORF">AZOBR_20004</name>
</gene>
<dbReference type="PROSITE" id="PS50035">
    <property type="entry name" value="PLD"/>
    <property type="match status" value="2"/>
</dbReference>
<feature type="domain" description="PLD phosphodiesterase" evidence="11">
    <location>
        <begin position="423"/>
        <end position="450"/>
    </location>
</feature>
<dbReference type="EMBL" id="HE577327">
    <property type="protein sequence ID" value="CCC96757.1"/>
    <property type="molecule type" value="Genomic_DNA"/>
</dbReference>
<dbReference type="InterPro" id="IPR001736">
    <property type="entry name" value="PLipase_D/transphosphatidylase"/>
</dbReference>
<feature type="compositionally biased region" description="Pro residues" evidence="9">
    <location>
        <begin position="1"/>
        <end position="26"/>
    </location>
</feature>
<dbReference type="InterPro" id="IPR025202">
    <property type="entry name" value="PLD-like_dom"/>
</dbReference>
<keyword evidence="7" id="KW-0443">Lipid metabolism</keyword>
<sequence length="803" mass="87272">MPIPAGTPVQPRPMPDQPSFPMPPEPALTGAPATALSSAAADPLLVPGRTCWRVERAERVGVIVDAEDYFALAKVAMRQARRSIYLTAWDFDARIRLTPQARHPRRPDKLGNLLNWLAATRPDLTIHVLKWDFAELFDLARWSQPLFLRGWLSHPRLQYRLDGDHPAGACHHQKMLVIDDRLAFCGGLDITANRWDTRAHRADEPLRRQPDGTPYEPFHDVMMAVDGDAARALGDLFRERWRRATGCVLSPPAMDVLGGGGGPSDGKRPRRLRLKARRAGPDSPDPWPQQLVPLLKGMPVGIARTEPGYNGRAEVREVEALYTAAIAAAERFIYMESQYFASVAVAEALKARLAEPDGPEVVVVNSARTSSWLENTVMLGARARLVKELREADRNGRFRFYIAKTGEAKTGEAKTESTKTGSVGITIHAKVMVVDDRLLRIGSANLNNRSMGLDTECDLALEAPHGRAEGREARLAIAGVRDDLIAEHLGVAPESVAAELRRSGSLIRAVETLRRPGGRTLELLEDADPGLLAAAVADSMLFDPERPVGAADIVWRVLPSRIPRRHHWLALGVILAVVGGVWGLWNHTPLRDWATLDAVLGAFERLRESAFGPLWLILLYVAGGFVLFPVLLLIAATAIALGPWMGFPTALAGVLASAAALFWVGRLTGRRSIERYGGAVVRRASDALGERGVLAMAALRVVPVAPFTVVNLVAGASRIRFPDYLFGTILGMAPGILVFNLLGHQLERVLTEPTPTDMVLLGLAAATALGLGWAGNRLVRALAAKRPTAGPATGEAVKGDQQR</sequence>
<evidence type="ECO:0000256" key="7">
    <source>
        <dbReference type="ARBA" id="ARBA00023098"/>
    </source>
</evidence>
<feature type="transmembrane region" description="Helical" evidence="10">
    <location>
        <begin position="758"/>
        <end position="776"/>
    </location>
</feature>
<evidence type="ECO:0000313" key="13">
    <source>
        <dbReference type="Proteomes" id="UP000007319"/>
    </source>
</evidence>
<comment type="subcellular location">
    <subcellularLocation>
        <location evidence="2">Secreted</location>
    </subcellularLocation>
</comment>
<evidence type="ECO:0000256" key="5">
    <source>
        <dbReference type="ARBA" id="ARBA00022737"/>
    </source>
</evidence>
<dbReference type="InterPro" id="IPR015679">
    <property type="entry name" value="PLipase_D_fam"/>
</dbReference>
<protein>
    <recommendedName>
        <fullName evidence="3">Phospholipase D</fullName>
    </recommendedName>
    <alternativeName>
        <fullName evidence="8">Choline phosphatase</fullName>
    </alternativeName>
</protein>
<dbReference type="GO" id="GO:0005886">
    <property type="term" value="C:plasma membrane"/>
    <property type="evidence" value="ECO:0007669"/>
    <property type="project" value="TreeGrafter"/>
</dbReference>
<dbReference type="GO" id="GO:0009395">
    <property type="term" value="P:phospholipid catabolic process"/>
    <property type="evidence" value="ECO:0007669"/>
    <property type="project" value="TreeGrafter"/>
</dbReference>
<feature type="region of interest" description="Disordered" evidence="9">
    <location>
        <begin position="1"/>
        <end position="33"/>
    </location>
</feature>
<feature type="transmembrane region" description="Helical" evidence="10">
    <location>
        <begin position="647"/>
        <end position="665"/>
    </location>
</feature>
<evidence type="ECO:0000256" key="2">
    <source>
        <dbReference type="ARBA" id="ARBA00004613"/>
    </source>
</evidence>
<evidence type="ECO:0000256" key="3">
    <source>
        <dbReference type="ARBA" id="ARBA00018392"/>
    </source>
</evidence>
<feature type="transmembrane region" description="Helical" evidence="10">
    <location>
        <begin position="566"/>
        <end position="585"/>
    </location>
</feature>
<dbReference type="PANTHER" id="PTHR18896">
    <property type="entry name" value="PHOSPHOLIPASE D"/>
    <property type="match status" value="1"/>
</dbReference>
<dbReference type="Pfam" id="PF00614">
    <property type="entry name" value="PLDc"/>
    <property type="match status" value="1"/>
</dbReference>
<dbReference type="GO" id="GO:0004630">
    <property type="term" value="F:phospholipase D activity"/>
    <property type="evidence" value="ECO:0007669"/>
    <property type="project" value="TreeGrafter"/>
</dbReference>
<feature type="transmembrane region" description="Helical" evidence="10">
    <location>
        <begin position="724"/>
        <end position="746"/>
    </location>
</feature>
<evidence type="ECO:0000256" key="8">
    <source>
        <dbReference type="ARBA" id="ARBA00029594"/>
    </source>
</evidence>
<keyword evidence="4" id="KW-0964">Secreted</keyword>
<keyword evidence="6" id="KW-0378">Hydrolase</keyword>
<keyword evidence="13" id="KW-1185">Reference proteome</keyword>
<evidence type="ECO:0000256" key="9">
    <source>
        <dbReference type="SAM" id="MobiDB-lite"/>
    </source>
</evidence>